<dbReference type="Pfam" id="PF00496">
    <property type="entry name" value="SBP_bac_5"/>
    <property type="match status" value="1"/>
</dbReference>
<feature type="chain" id="PRO_5019137218" evidence="5">
    <location>
        <begin position="26"/>
        <end position="564"/>
    </location>
</feature>
<evidence type="ECO:0000256" key="2">
    <source>
        <dbReference type="ARBA" id="ARBA00005695"/>
    </source>
</evidence>
<comment type="subcellular location">
    <subcellularLocation>
        <location evidence="1">Cell envelope</location>
    </subcellularLocation>
</comment>
<dbReference type="Proteomes" id="UP000287352">
    <property type="component" value="Unassembled WGS sequence"/>
</dbReference>
<feature type="signal peptide" evidence="5">
    <location>
        <begin position="1"/>
        <end position="25"/>
    </location>
</feature>
<dbReference type="GO" id="GO:0043190">
    <property type="term" value="C:ATP-binding cassette (ABC) transporter complex"/>
    <property type="evidence" value="ECO:0007669"/>
    <property type="project" value="InterPro"/>
</dbReference>
<feature type="domain" description="Solute-binding protein family 5" evidence="6">
    <location>
        <begin position="86"/>
        <end position="472"/>
    </location>
</feature>
<evidence type="ECO:0000256" key="5">
    <source>
        <dbReference type="SAM" id="SignalP"/>
    </source>
</evidence>
<dbReference type="SUPFAM" id="SSF53850">
    <property type="entry name" value="Periplasmic binding protein-like II"/>
    <property type="match status" value="1"/>
</dbReference>
<gene>
    <name evidence="7" type="primary">dppE</name>
    <name evidence="7" type="ORF">KTT_35900</name>
</gene>
<keyword evidence="8" id="KW-1185">Reference proteome</keyword>
<dbReference type="InterPro" id="IPR000914">
    <property type="entry name" value="SBP_5_dom"/>
</dbReference>
<comment type="similarity">
    <text evidence="2">Belongs to the bacterial solute-binding protein 5 family.</text>
</comment>
<evidence type="ECO:0000313" key="7">
    <source>
        <dbReference type="EMBL" id="GCE13731.1"/>
    </source>
</evidence>
<dbReference type="PANTHER" id="PTHR30290:SF10">
    <property type="entry name" value="PERIPLASMIC OLIGOPEPTIDE-BINDING PROTEIN-RELATED"/>
    <property type="match status" value="1"/>
</dbReference>
<keyword evidence="3" id="KW-0813">Transport</keyword>
<evidence type="ECO:0000256" key="1">
    <source>
        <dbReference type="ARBA" id="ARBA00004196"/>
    </source>
</evidence>
<dbReference type="AlphaFoldDB" id="A0A402A3Z7"/>
<dbReference type="GO" id="GO:0015833">
    <property type="term" value="P:peptide transport"/>
    <property type="evidence" value="ECO:0007669"/>
    <property type="project" value="TreeGrafter"/>
</dbReference>
<proteinExistence type="inferred from homology"/>
<dbReference type="Gene3D" id="3.10.105.10">
    <property type="entry name" value="Dipeptide-binding Protein, Domain 3"/>
    <property type="match status" value="1"/>
</dbReference>
<comment type="caution">
    <text evidence="7">The sequence shown here is derived from an EMBL/GenBank/DDBJ whole genome shotgun (WGS) entry which is preliminary data.</text>
</comment>
<dbReference type="PROSITE" id="PS51257">
    <property type="entry name" value="PROKAR_LIPOPROTEIN"/>
    <property type="match status" value="1"/>
</dbReference>
<dbReference type="GO" id="GO:0030313">
    <property type="term" value="C:cell envelope"/>
    <property type="evidence" value="ECO:0007669"/>
    <property type="project" value="UniProtKB-SubCell"/>
</dbReference>
<dbReference type="PIRSF" id="PIRSF002741">
    <property type="entry name" value="MppA"/>
    <property type="match status" value="1"/>
</dbReference>
<evidence type="ECO:0000256" key="3">
    <source>
        <dbReference type="ARBA" id="ARBA00022448"/>
    </source>
</evidence>
<reference evidence="8" key="1">
    <citation type="submission" date="2018-12" db="EMBL/GenBank/DDBJ databases">
        <title>Tengunoibacter tsumagoiensis gen. nov., sp. nov., Dictyobacter kobayashii sp. nov., D. alpinus sp. nov., and D. joshuensis sp. nov. and description of Dictyobacteraceae fam. nov. within the order Ktedonobacterales isolated from Tengu-no-mugimeshi.</title>
        <authorList>
            <person name="Wang C.M."/>
            <person name="Zheng Y."/>
            <person name="Sakai Y."/>
            <person name="Toyoda A."/>
            <person name="Minakuchi Y."/>
            <person name="Abe K."/>
            <person name="Yokota A."/>
            <person name="Yabe S."/>
        </authorList>
    </citation>
    <scope>NUCLEOTIDE SEQUENCE [LARGE SCALE GENOMIC DNA]</scope>
    <source>
        <strain evidence="8">Uno3</strain>
    </source>
</reference>
<dbReference type="EMBL" id="BIFR01000001">
    <property type="protein sequence ID" value="GCE13731.1"/>
    <property type="molecule type" value="Genomic_DNA"/>
</dbReference>
<evidence type="ECO:0000313" key="8">
    <source>
        <dbReference type="Proteomes" id="UP000287352"/>
    </source>
</evidence>
<dbReference type="Gene3D" id="3.40.190.10">
    <property type="entry name" value="Periplasmic binding protein-like II"/>
    <property type="match status" value="1"/>
</dbReference>
<keyword evidence="4 5" id="KW-0732">Signal</keyword>
<evidence type="ECO:0000256" key="4">
    <source>
        <dbReference type="ARBA" id="ARBA00022729"/>
    </source>
</evidence>
<dbReference type="PANTHER" id="PTHR30290">
    <property type="entry name" value="PERIPLASMIC BINDING COMPONENT OF ABC TRANSPORTER"/>
    <property type="match status" value="1"/>
</dbReference>
<accession>A0A402A3Z7</accession>
<organism evidence="7 8">
    <name type="scientific">Tengunoibacter tsumagoiensis</name>
    <dbReference type="NCBI Taxonomy" id="2014871"/>
    <lineage>
        <taxon>Bacteria</taxon>
        <taxon>Bacillati</taxon>
        <taxon>Chloroflexota</taxon>
        <taxon>Ktedonobacteria</taxon>
        <taxon>Ktedonobacterales</taxon>
        <taxon>Dictyobacteraceae</taxon>
        <taxon>Tengunoibacter</taxon>
    </lineage>
</organism>
<dbReference type="CDD" id="cd08504">
    <property type="entry name" value="PBP2_OppA"/>
    <property type="match status" value="1"/>
</dbReference>
<dbReference type="OrthoDB" id="9783874at2"/>
<name>A0A402A3Z7_9CHLR</name>
<dbReference type="Gene3D" id="3.90.76.10">
    <property type="entry name" value="Dipeptide-binding Protein, Domain 1"/>
    <property type="match status" value="1"/>
</dbReference>
<dbReference type="GO" id="GO:1904680">
    <property type="term" value="F:peptide transmembrane transporter activity"/>
    <property type="evidence" value="ECO:0007669"/>
    <property type="project" value="TreeGrafter"/>
</dbReference>
<protein>
    <submittedName>
        <fullName evidence="7">Dipeptide-binding protein DppE</fullName>
    </submittedName>
</protein>
<dbReference type="GO" id="GO:0042597">
    <property type="term" value="C:periplasmic space"/>
    <property type="evidence" value="ECO:0007669"/>
    <property type="project" value="UniProtKB-ARBA"/>
</dbReference>
<evidence type="ECO:0000259" key="6">
    <source>
        <dbReference type="Pfam" id="PF00496"/>
    </source>
</evidence>
<dbReference type="InterPro" id="IPR039424">
    <property type="entry name" value="SBP_5"/>
</dbReference>
<sequence>MKPGKRLTVPILSSFLCALALILSACGSTTSTPTSVTKADDSKQIFRYPVVGDVATLDPALVEDTDSNFPIQSIYTGLVTLDSKLQVKPQLAESYNVSSDQMTYTFKLRSGLKFSDGSPLTAKDVIYSINRTVLPATKSDVSYYLQLLKDFDKVNAGTLPTLIDDSLSAPDDNTVVIKISQPAAYFLQALSYPTSYVVNQKLVERYGPQWTDHLDEGAGSGPFKVASYSHSKGIELVANDTYYGKKPGLKKLSIPFFTDQAAMYRAYQSKQLDYTPVPPENLETERSNKQFRELSQLSISYLAMNYLAKPFDNIKIRQAFALALNKDIIVKTAVRGAYTATNHMIPQGMPGYDLELKGPDGTTSTKGNPDKAKTLLAEGLKEEGLSSLPPITLTYYAKNPGFKKAIDQAQQQWQDNLGVTVTVNSVARAELLKLESATKNNAGPLQMWQANWTADYPDPQDWLSTFYQKGTDYNQFNYGQNNSTAATEQQAVQDELVKADVESDNAARLKLYNDAEQKTINDVGWLPLWQLKAQSLTQSNVHGFNLNSQQQLPPDDWSDVYITQ</sequence>
<dbReference type="InterPro" id="IPR030678">
    <property type="entry name" value="Peptide/Ni-bd"/>
</dbReference>
<dbReference type="RefSeq" id="WP_126581235.1">
    <property type="nucleotide sequence ID" value="NZ_BIFR01000001.1"/>
</dbReference>